<dbReference type="PANTHER" id="PTHR11474">
    <property type="entry name" value="TYROSINASE FAMILY MEMBER"/>
    <property type="match status" value="1"/>
</dbReference>
<name>A0A803L763_CHEQI</name>
<feature type="domain" description="Polyphenol oxidase C-terminal" evidence="10">
    <location>
        <begin position="436"/>
        <end position="521"/>
    </location>
</feature>
<evidence type="ECO:0008006" key="13">
    <source>
        <dbReference type="Google" id="ProtNLM"/>
    </source>
</evidence>
<dbReference type="AlphaFoldDB" id="A0A803L763"/>
<accession>A0A803L763</accession>
<dbReference type="Pfam" id="PF12142">
    <property type="entry name" value="PPO1_DWL"/>
    <property type="match status" value="1"/>
</dbReference>
<feature type="domain" description="Polyphenol oxidase central" evidence="9">
    <location>
        <begin position="348"/>
        <end position="400"/>
    </location>
</feature>
<keyword evidence="3" id="KW-0479">Metal-binding</keyword>
<protein>
    <recommendedName>
        <fullName evidence="13">Catechol oxidase</fullName>
    </recommendedName>
</protein>
<evidence type="ECO:0000256" key="7">
    <source>
        <dbReference type="ARBA" id="ARBA00023157"/>
    </source>
</evidence>
<evidence type="ECO:0000256" key="6">
    <source>
        <dbReference type="ARBA" id="ARBA00023008"/>
    </source>
</evidence>
<dbReference type="PRINTS" id="PR00092">
    <property type="entry name" value="TYROSINASE"/>
</dbReference>
<evidence type="ECO:0000313" key="12">
    <source>
        <dbReference type="Proteomes" id="UP000596660"/>
    </source>
</evidence>
<dbReference type="GO" id="GO:0004097">
    <property type="term" value="F:catechol oxidase activity"/>
    <property type="evidence" value="ECO:0007669"/>
    <property type="project" value="InterPro"/>
</dbReference>
<reference evidence="11" key="1">
    <citation type="journal article" date="2017" name="Nature">
        <title>The genome of Chenopodium quinoa.</title>
        <authorList>
            <person name="Jarvis D.E."/>
            <person name="Ho Y.S."/>
            <person name="Lightfoot D.J."/>
            <person name="Schmoeckel S.M."/>
            <person name="Li B."/>
            <person name="Borm T.J.A."/>
            <person name="Ohyanagi H."/>
            <person name="Mineta K."/>
            <person name="Michell C.T."/>
            <person name="Saber N."/>
            <person name="Kharbatia N.M."/>
            <person name="Rupper R.R."/>
            <person name="Sharp A.R."/>
            <person name="Dally N."/>
            <person name="Boughton B.A."/>
            <person name="Woo Y.H."/>
            <person name="Gao G."/>
            <person name="Schijlen E.G.W.M."/>
            <person name="Guo X."/>
            <person name="Momin A.A."/>
            <person name="Negrao S."/>
            <person name="Al-Babili S."/>
            <person name="Gehring C."/>
            <person name="Roessner U."/>
            <person name="Jung C."/>
            <person name="Murphy K."/>
            <person name="Arold S.T."/>
            <person name="Gojobori T."/>
            <person name="van der Linden C.G."/>
            <person name="van Loo E.N."/>
            <person name="Jellen E.N."/>
            <person name="Maughan P.J."/>
            <person name="Tester M."/>
        </authorList>
    </citation>
    <scope>NUCLEOTIDE SEQUENCE [LARGE SCALE GENOMIC DNA]</scope>
    <source>
        <strain evidence="11">cv. PI 614886</strain>
    </source>
</reference>
<dbReference type="InterPro" id="IPR050316">
    <property type="entry name" value="Tyrosinase/Hemocyanin"/>
</dbReference>
<comment type="cofactor">
    <cofactor evidence="1">
        <name>Cu(2+)</name>
        <dbReference type="ChEBI" id="CHEBI:29036"/>
    </cofactor>
</comment>
<dbReference type="EnsemblPlants" id="AUR62007702-RA">
    <property type="protein sequence ID" value="AUR62007702-RA:cds"/>
    <property type="gene ID" value="AUR62007702"/>
</dbReference>
<dbReference type="PANTHER" id="PTHR11474:SF95">
    <property type="entry name" value="POLYPHENOL OXIDASE, CHLOROPLASTIC-LIKE"/>
    <property type="match status" value="1"/>
</dbReference>
<dbReference type="Gene3D" id="1.10.1280.10">
    <property type="entry name" value="Di-copper center containing domain from catechol oxidase"/>
    <property type="match status" value="2"/>
</dbReference>
<proteinExistence type="inferred from homology"/>
<keyword evidence="6" id="KW-0186">Copper</keyword>
<keyword evidence="12" id="KW-1185">Reference proteome</keyword>
<keyword evidence="4" id="KW-0883">Thioether bond</keyword>
<dbReference type="OMA" id="PAHEANE"/>
<reference evidence="11" key="2">
    <citation type="submission" date="2021-03" db="UniProtKB">
        <authorList>
            <consortium name="EnsemblPlants"/>
        </authorList>
    </citation>
    <scope>IDENTIFICATION</scope>
</reference>
<evidence type="ECO:0000256" key="2">
    <source>
        <dbReference type="ARBA" id="ARBA00009928"/>
    </source>
</evidence>
<dbReference type="InterPro" id="IPR022739">
    <property type="entry name" value="Polyphenol_oxidase_cen"/>
</dbReference>
<keyword evidence="5" id="KW-0560">Oxidoreductase</keyword>
<evidence type="ECO:0000256" key="3">
    <source>
        <dbReference type="ARBA" id="ARBA00022723"/>
    </source>
</evidence>
<dbReference type="InterPro" id="IPR002227">
    <property type="entry name" value="Tyrosinase_Cu-bd"/>
</dbReference>
<evidence type="ECO:0000259" key="10">
    <source>
        <dbReference type="Pfam" id="PF12143"/>
    </source>
</evidence>
<dbReference type="Pfam" id="PF00264">
    <property type="entry name" value="Tyrosinase"/>
    <property type="match status" value="1"/>
</dbReference>
<dbReference type="GO" id="GO:0046872">
    <property type="term" value="F:metal ion binding"/>
    <property type="evidence" value="ECO:0007669"/>
    <property type="project" value="UniProtKB-KW"/>
</dbReference>
<dbReference type="Gramene" id="AUR62007702-RA">
    <property type="protein sequence ID" value="AUR62007702-RA:cds"/>
    <property type="gene ID" value="AUR62007702"/>
</dbReference>
<dbReference type="Pfam" id="PF12143">
    <property type="entry name" value="PPO1_KFDV"/>
    <property type="match status" value="1"/>
</dbReference>
<dbReference type="InterPro" id="IPR022740">
    <property type="entry name" value="Polyphenol_oxidase_C"/>
</dbReference>
<comment type="similarity">
    <text evidence="2">Belongs to the tyrosinase family.</text>
</comment>
<evidence type="ECO:0000256" key="4">
    <source>
        <dbReference type="ARBA" id="ARBA00022784"/>
    </source>
</evidence>
<evidence type="ECO:0000256" key="5">
    <source>
        <dbReference type="ARBA" id="ARBA00023002"/>
    </source>
</evidence>
<keyword evidence="7" id="KW-1015">Disulfide bond</keyword>
<evidence type="ECO:0000259" key="9">
    <source>
        <dbReference type="Pfam" id="PF12142"/>
    </source>
</evidence>
<dbReference type="Proteomes" id="UP000596660">
    <property type="component" value="Unplaced"/>
</dbReference>
<evidence type="ECO:0000259" key="8">
    <source>
        <dbReference type="Pfam" id="PF00264"/>
    </source>
</evidence>
<organism evidence="11 12">
    <name type="scientific">Chenopodium quinoa</name>
    <name type="common">Quinoa</name>
    <dbReference type="NCBI Taxonomy" id="63459"/>
    <lineage>
        <taxon>Eukaryota</taxon>
        <taxon>Viridiplantae</taxon>
        <taxon>Streptophyta</taxon>
        <taxon>Embryophyta</taxon>
        <taxon>Tracheophyta</taxon>
        <taxon>Spermatophyta</taxon>
        <taxon>Magnoliopsida</taxon>
        <taxon>eudicotyledons</taxon>
        <taxon>Gunneridae</taxon>
        <taxon>Pentapetalae</taxon>
        <taxon>Caryophyllales</taxon>
        <taxon>Chenopodiaceae</taxon>
        <taxon>Chenopodioideae</taxon>
        <taxon>Atripliceae</taxon>
        <taxon>Chenopodium</taxon>
    </lineage>
</organism>
<evidence type="ECO:0000313" key="11">
    <source>
        <dbReference type="EnsemblPlants" id="AUR62007702-RA:cds"/>
    </source>
</evidence>
<sequence>MAASLYSLTIITSTIPLNPNSLFSKTLLPPIARNRTRMYGCTPKILCKVAKNDDFDHQSPKTTNNIDDINNIMLDRRNILVGLGSLCGATTTTFTSGSTTLAAPIAMDVTNCDVTGDECCPPIPINILDFKPPDNQKLRLRPAAHLVDNEYLDKYSKAISLMKKLPEDDPRSFIQQANVHCAYCKLIDDPSFALPFWNWDHPDGMYMPSLYTNPTSTLYDPFRNASHLPPTLMDLSHDGDDNNELTPKELITSNLAVMHRQMVSNAKNPTLFFGRAYRAGDELPIGAGTIETMPHNIVHNWTGDPTQPNGEDMGIFNAAARDSIFYAHHANVDRMWVLWKTLGGKRKDIEDPDWLNVSFLFYDENAQPVRIKVRDCLDHKKLGYIYQDVDISPWLNLRPNSSKNKQDKLLSVTKRREDSTSGITLPRILDSTIRTRDKFIKFDVYINEKDDLPKRKSRMNAEYAGCFASLPHKQHKTKDHNKKTCLTIGLTDLIEDQAVDGDDSIDVILVPRAGSDAVVITDDLESEDGRDGVNYSVKIVTNTLFPTFDDAVKWADAVSVNLGFILVKSSYNKTRDGRPYQYLKCDWGRKSKPKDLENAIQKDKKTKANACPFYTKTYYEFTTSGWKIRAKNDKIGTHNYPMIVYQEGHRKISGLSPGAKKVVRDITKSMVAPRNIMATIAKQFPDDHPNIIHIYNCWNDLRTEMSEGIGLFSNFFIWRDKVSIFTWSWPMNSTFYNMHLWCTQSR</sequence>
<dbReference type="SUPFAM" id="SSF48056">
    <property type="entry name" value="Di-copper centre-containing domain"/>
    <property type="match status" value="1"/>
</dbReference>
<evidence type="ECO:0000256" key="1">
    <source>
        <dbReference type="ARBA" id="ARBA00001973"/>
    </source>
</evidence>
<dbReference type="InterPro" id="IPR008922">
    <property type="entry name" value="Di-copper_centre_dom_sf"/>
</dbReference>
<feature type="domain" description="Tyrosinase copper-binding" evidence="8">
    <location>
        <begin position="181"/>
        <end position="341"/>
    </location>
</feature>